<reference evidence="1" key="1">
    <citation type="submission" date="2023-04" db="EMBL/GenBank/DDBJ databases">
        <title>A chromosome-level genome assembly of the parasitoid wasp Eretmocerus hayati.</title>
        <authorList>
            <person name="Zhong Y."/>
            <person name="Liu S."/>
            <person name="Liu Y."/>
        </authorList>
    </citation>
    <scope>NUCLEOTIDE SEQUENCE</scope>
    <source>
        <strain evidence="1">ZJU_SS_LIU_2023</strain>
    </source>
</reference>
<evidence type="ECO:0000313" key="1">
    <source>
        <dbReference type="EMBL" id="KAJ8669078.1"/>
    </source>
</evidence>
<organism evidence="1 2">
    <name type="scientific">Eretmocerus hayati</name>
    <dbReference type="NCBI Taxonomy" id="131215"/>
    <lineage>
        <taxon>Eukaryota</taxon>
        <taxon>Metazoa</taxon>
        <taxon>Ecdysozoa</taxon>
        <taxon>Arthropoda</taxon>
        <taxon>Hexapoda</taxon>
        <taxon>Insecta</taxon>
        <taxon>Pterygota</taxon>
        <taxon>Neoptera</taxon>
        <taxon>Endopterygota</taxon>
        <taxon>Hymenoptera</taxon>
        <taxon>Apocrita</taxon>
        <taxon>Proctotrupomorpha</taxon>
        <taxon>Chalcidoidea</taxon>
        <taxon>Aphelinidae</taxon>
        <taxon>Aphelininae</taxon>
        <taxon>Eretmocerus</taxon>
    </lineage>
</organism>
<comment type="caution">
    <text evidence="1">The sequence shown here is derived from an EMBL/GenBank/DDBJ whole genome shotgun (WGS) entry which is preliminary data.</text>
</comment>
<protein>
    <submittedName>
        <fullName evidence="1">Uncharacterized protein</fullName>
    </submittedName>
</protein>
<gene>
    <name evidence="1" type="ORF">QAD02_000337</name>
</gene>
<dbReference type="EMBL" id="CM056743">
    <property type="protein sequence ID" value="KAJ8669078.1"/>
    <property type="molecule type" value="Genomic_DNA"/>
</dbReference>
<proteinExistence type="predicted"/>
<name>A0ACC2NE76_9HYME</name>
<evidence type="ECO:0000313" key="2">
    <source>
        <dbReference type="Proteomes" id="UP001239111"/>
    </source>
</evidence>
<keyword evidence="2" id="KW-1185">Reference proteome</keyword>
<accession>A0ACC2NE76</accession>
<dbReference type="Proteomes" id="UP001239111">
    <property type="component" value="Chromosome 3"/>
</dbReference>
<sequence length="124" mass="13928">MNRGIEEGNASDDSHGEENDPAPRLHNKGGQTKKVLERREVMVKVPFDDPTECPACSNEGRHLAFLKHTELGKHVATNIWKSSSYSCVRHVEESVYLLHRGLVIGHTVKSSYQQLQHMPANTAR</sequence>